<dbReference type="EMBL" id="FIZX01000001">
    <property type="protein sequence ID" value="CZF79373.1"/>
    <property type="molecule type" value="Genomic_DNA"/>
</dbReference>
<evidence type="ECO:0000313" key="1">
    <source>
        <dbReference type="EMBL" id="CZF79373.1"/>
    </source>
</evidence>
<dbReference type="InterPro" id="IPR011990">
    <property type="entry name" value="TPR-like_helical_dom_sf"/>
</dbReference>
<dbReference type="SUPFAM" id="SSF48452">
    <property type="entry name" value="TPR-like"/>
    <property type="match status" value="1"/>
</dbReference>
<dbReference type="AlphaFoldDB" id="A0A128EXR2"/>
<organism evidence="1 2">
    <name type="scientific">Grimontia celer</name>
    <dbReference type="NCBI Taxonomy" id="1796497"/>
    <lineage>
        <taxon>Bacteria</taxon>
        <taxon>Pseudomonadati</taxon>
        <taxon>Pseudomonadota</taxon>
        <taxon>Gammaproteobacteria</taxon>
        <taxon>Vibrionales</taxon>
        <taxon>Vibrionaceae</taxon>
        <taxon>Grimontia</taxon>
    </lineage>
</organism>
<protein>
    <recommendedName>
        <fullName evidence="3">Tetratricopeptide repeat protein</fullName>
    </recommendedName>
</protein>
<evidence type="ECO:0008006" key="3">
    <source>
        <dbReference type="Google" id="ProtNLM"/>
    </source>
</evidence>
<keyword evidence="2" id="KW-1185">Reference proteome</keyword>
<proteinExistence type="predicted"/>
<dbReference type="Gene3D" id="1.25.40.10">
    <property type="entry name" value="Tetratricopeptide repeat domain"/>
    <property type="match status" value="1"/>
</dbReference>
<sequence>MDDWRNLILAGNQYFAIDEMEHAEDNYFDALTLLDENSESLFTDREKLSAWLACHHNLATVYKQSDQSELARFHLESPLEIIEVQLKKASPDHQHFVELLKAYSAGLSELVVFKQTTQRAA</sequence>
<dbReference type="Proteomes" id="UP000071641">
    <property type="component" value="Unassembled WGS sequence"/>
</dbReference>
<dbReference type="RefSeq" id="WP_062662100.1">
    <property type="nucleotide sequence ID" value="NZ_FIZX01000001.1"/>
</dbReference>
<gene>
    <name evidence="1" type="ORF">GCE9029_01423</name>
</gene>
<evidence type="ECO:0000313" key="2">
    <source>
        <dbReference type="Proteomes" id="UP000071641"/>
    </source>
</evidence>
<dbReference type="OrthoDB" id="5918373at2"/>
<dbReference type="STRING" id="1796497.GCE9029_01423"/>
<accession>A0A128EXR2</accession>
<name>A0A128EXR2_9GAMM</name>
<reference evidence="2" key="1">
    <citation type="submission" date="2016-02" db="EMBL/GenBank/DDBJ databases">
        <authorList>
            <person name="Rodrigo-Torres Lidia"/>
            <person name="Arahal R.David."/>
        </authorList>
    </citation>
    <scope>NUCLEOTIDE SEQUENCE [LARGE SCALE GENOMIC DNA]</scope>
    <source>
        <strain evidence="2">CECT 9029</strain>
    </source>
</reference>